<proteinExistence type="predicted"/>
<keyword evidence="2" id="KW-1185">Reference proteome</keyword>
<dbReference type="AlphaFoldDB" id="A0A2N5UEN6"/>
<organism evidence="1 2">
    <name type="scientific">Puccinia coronata f. sp. avenae</name>
    <dbReference type="NCBI Taxonomy" id="200324"/>
    <lineage>
        <taxon>Eukaryota</taxon>
        <taxon>Fungi</taxon>
        <taxon>Dikarya</taxon>
        <taxon>Basidiomycota</taxon>
        <taxon>Pucciniomycotina</taxon>
        <taxon>Pucciniomycetes</taxon>
        <taxon>Pucciniales</taxon>
        <taxon>Pucciniaceae</taxon>
        <taxon>Puccinia</taxon>
    </lineage>
</organism>
<evidence type="ECO:0000313" key="1">
    <source>
        <dbReference type="EMBL" id="PLW36146.1"/>
    </source>
</evidence>
<sequence>MVFSFESRRSVVSFSSVLSRPTSTLYGSVSNILPQLNSSYINWDALIAEKYDRYFHVSSSFPYIQF</sequence>
<reference evidence="1 2" key="1">
    <citation type="submission" date="2017-11" db="EMBL/GenBank/DDBJ databases">
        <title>De novo assembly and phasing of dikaryotic genomes from two isolates of Puccinia coronata f. sp. avenae, the causal agent of oat crown rust.</title>
        <authorList>
            <person name="Miller M.E."/>
            <person name="Zhang Y."/>
            <person name="Omidvar V."/>
            <person name="Sperschneider J."/>
            <person name="Schwessinger B."/>
            <person name="Raley C."/>
            <person name="Palmer J.M."/>
            <person name="Garnica D."/>
            <person name="Upadhyaya N."/>
            <person name="Rathjen J."/>
            <person name="Taylor J.M."/>
            <person name="Park R.F."/>
            <person name="Dodds P.N."/>
            <person name="Hirsch C.D."/>
            <person name="Kianian S.F."/>
            <person name="Figueroa M."/>
        </authorList>
    </citation>
    <scope>NUCLEOTIDE SEQUENCE [LARGE SCALE GENOMIC DNA]</scope>
    <source>
        <strain evidence="1">12NC29</strain>
    </source>
</reference>
<protein>
    <submittedName>
        <fullName evidence="1">Uncharacterized protein</fullName>
    </submittedName>
</protein>
<name>A0A2N5UEN6_9BASI</name>
<dbReference type="EMBL" id="PGCJ01000244">
    <property type="protein sequence ID" value="PLW36146.1"/>
    <property type="molecule type" value="Genomic_DNA"/>
</dbReference>
<dbReference type="Proteomes" id="UP000235388">
    <property type="component" value="Unassembled WGS sequence"/>
</dbReference>
<gene>
    <name evidence="1" type="ORF">PCANC_16671</name>
</gene>
<evidence type="ECO:0000313" key="2">
    <source>
        <dbReference type="Proteomes" id="UP000235388"/>
    </source>
</evidence>
<comment type="caution">
    <text evidence="1">The sequence shown here is derived from an EMBL/GenBank/DDBJ whole genome shotgun (WGS) entry which is preliminary data.</text>
</comment>
<accession>A0A2N5UEN6</accession>